<dbReference type="PANTHER" id="PTHR43156:SF2">
    <property type="entry name" value="STAGE II SPORULATION PROTEIN E"/>
    <property type="match status" value="1"/>
</dbReference>
<dbReference type="Gene3D" id="3.60.40.10">
    <property type="entry name" value="PPM-type phosphatase domain"/>
    <property type="match status" value="1"/>
</dbReference>
<gene>
    <name evidence="4" type="ORF">H9C73_12110</name>
</gene>
<dbReference type="RefSeq" id="WP_209288091.1">
    <property type="nucleotide sequence ID" value="NZ_JACVEW010000019.1"/>
</dbReference>
<organism evidence="4 5">
    <name type="scientific">Marinobacterium alkalitolerans</name>
    <dbReference type="NCBI Taxonomy" id="1542925"/>
    <lineage>
        <taxon>Bacteria</taxon>
        <taxon>Pseudomonadati</taxon>
        <taxon>Pseudomonadota</taxon>
        <taxon>Gammaproteobacteria</taxon>
        <taxon>Oceanospirillales</taxon>
        <taxon>Oceanospirillaceae</taxon>
        <taxon>Marinobacterium</taxon>
    </lineage>
</organism>
<proteinExistence type="predicted"/>
<evidence type="ECO:0000313" key="5">
    <source>
        <dbReference type="Proteomes" id="UP000810171"/>
    </source>
</evidence>
<dbReference type="InterPro" id="IPR036457">
    <property type="entry name" value="PPM-type-like_dom_sf"/>
</dbReference>
<dbReference type="SUPFAM" id="SSF52172">
    <property type="entry name" value="CheY-like"/>
    <property type="match status" value="1"/>
</dbReference>
<dbReference type="Proteomes" id="UP000810171">
    <property type="component" value="Unassembled WGS sequence"/>
</dbReference>
<evidence type="ECO:0000256" key="1">
    <source>
        <dbReference type="ARBA" id="ARBA00022801"/>
    </source>
</evidence>
<feature type="coiled-coil region" evidence="2">
    <location>
        <begin position="121"/>
        <end position="148"/>
    </location>
</feature>
<keyword evidence="1" id="KW-0378">Hydrolase</keyword>
<dbReference type="PANTHER" id="PTHR43156">
    <property type="entry name" value="STAGE II SPORULATION PROTEIN E-RELATED"/>
    <property type="match status" value="1"/>
</dbReference>
<feature type="domain" description="PPM-type phosphatase" evidence="3">
    <location>
        <begin position="160"/>
        <end position="378"/>
    </location>
</feature>
<name>A0ABS3ZCP8_9GAMM</name>
<evidence type="ECO:0000256" key="2">
    <source>
        <dbReference type="SAM" id="Coils"/>
    </source>
</evidence>
<reference evidence="4 5" key="1">
    <citation type="submission" date="2020-09" db="EMBL/GenBank/DDBJ databases">
        <authorList>
            <person name="Tanuku N.R.S."/>
        </authorList>
    </citation>
    <scope>NUCLEOTIDE SEQUENCE [LARGE SCALE GENOMIC DNA]</scope>
    <source>
        <strain evidence="4 5">AK62</strain>
    </source>
</reference>
<sequence length="381" mass="42744">MSANAATTGRIFELCESCDHQRLTLVHCVDVDEVEQQLEHFPISLLIFDLASVGSSITMDAFAQRLSPKPVVALIAEGTAEHLVAALRNGADDVYVVGELDLHPDLFIRSIERQLKRARYIEEVNGLRDSLERSLDELRDDQHAAQQVQLNLLPPASQRINGLSFDYVLKPSLLLSGDFVDAFPISDDLTLFYLADVSGHGASSALVTVLLKNMTHRLLRNYRRHSSFDILSPVSTLERINREMLLTSLGKHLTMFVGLYHHHEQRLEYAVGGHHPLPVLRQKGEVRYLEGKGMPLGLFEQPVFEAFSCELSDAFEISVFSDGILEVIEADSLAEKEALLLGLCEQEWDSPEQFLQSMMPDDDRDESPDDVAILRVRRDAL</sequence>
<keyword evidence="2" id="KW-0175">Coiled coil</keyword>
<dbReference type="InterPro" id="IPR052016">
    <property type="entry name" value="Bact_Sigma-Reg"/>
</dbReference>
<dbReference type="InterPro" id="IPR001932">
    <property type="entry name" value="PPM-type_phosphatase-like_dom"/>
</dbReference>
<protein>
    <submittedName>
        <fullName evidence="4">SpoIIE family protein phosphatase</fullName>
    </submittedName>
</protein>
<keyword evidence="5" id="KW-1185">Reference proteome</keyword>
<evidence type="ECO:0000259" key="3">
    <source>
        <dbReference type="SMART" id="SM00331"/>
    </source>
</evidence>
<evidence type="ECO:0000313" key="4">
    <source>
        <dbReference type="EMBL" id="MBP0049481.1"/>
    </source>
</evidence>
<dbReference type="SMART" id="SM00331">
    <property type="entry name" value="PP2C_SIG"/>
    <property type="match status" value="1"/>
</dbReference>
<dbReference type="InterPro" id="IPR011006">
    <property type="entry name" value="CheY-like_superfamily"/>
</dbReference>
<accession>A0ABS3ZCP8</accession>
<dbReference type="EMBL" id="JACVEW010000019">
    <property type="protein sequence ID" value="MBP0049481.1"/>
    <property type="molecule type" value="Genomic_DNA"/>
</dbReference>
<dbReference type="Pfam" id="PF07228">
    <property type="entry name" value="SpoIIE"/>
    <property type="match status" value="1"/>
</dbReference>
<comment type="caution">
    <text evidence="4">The sequence shown here is derived from an EMBL/GenBank/DDBJ whole genome shotgun (WGS) entry which is preliminary data.</text>
</comment>